<evidence type="ECO:0000313" key="1">
    <source>
        <dbReference type="EMBL" id="GFY33462.1"/>
    </source>
</evidence>
<dbReference type="AlphaFoldDB" id="A0A8X6WF76"/>
<protein>
    <submittedName>
        <fullName evidence="1">Uncharacterized protein</fullName>
    </submittedName>
</protein>
<reference evidence="1" key="1">
    <citation type="submission" date="2020-08" db="EMBL/GenBank/DDBJ databases">
        <title>Multicomponent nature underlies the extraordinary mechanical properties of spider dragline silk.</title>
        <authorList>
            <person name="Kono N."/>
            <person name="Nakamura H."/>
            <person name="Mori M."/>
            <person name="Yoshida Y."/>
            <person name="Ohtoshi R."/>
            <person name="Malay A.D."/>
            <person name="Moran D.A.P."/>
            <person name="Tomita M."/>
            <person name="Numata K."/>
            <person name="Arakawa K."/>
        </authorList>
    </citation>
    <scope>NUCLEOTIDE SEQUENCE</scope>
</reference>
<evidence type="ECO:0000313" key="2">
    <source>
        <dbReference type="Proteomes" id="UP000887159"/>
    </source>
</evidence>
<comment type="caution">
    <text evidence="1">The sequence shown here is derived from an EMBL/GenBank/DDBJ whole genome shotgun (WGS) entry which is preliminary data.</text>
</comment>
<accession>A0A8X6WF76</accession>
<name>A0A8X6WF76_TRICX</name>
<gene>
    <name evidence="1" type="primary">NCL1_32332</name>
    <name evidence="1" type="ORF">TNCV_2227311</name>
</gene>
<proteinExistence type="predicted"/>
<keyword evidence="2" id="KW-1185">Reference proteome</keyword>
<dbReference type="Proteomes" id="UP000887159">
    <property type="component" value="Unassembled WGS sequence"/>
</dbReference>
<sequence length="91" mass="10465">MEVTRVEQRDNIKLAVLRGKNSPRDFDLIPTIKEPIRGRWFTIRADIANAVSQQVIRFTHGAGNAEADGIQRLPHRWQRVMTVARDFIEGL</sequence>
<organism evidence="1 2">
    <name type="scientific">Trichonephila clavipes</name>
    <name type="common">Golden silk orbweaver</name>
    <name type="synonym">Nephila clavipes</name>
    <dbReference type="NCBI Taxonomy" id="2585209"/>
    <lineage>
        <taxon>Eukaryota</taxon>
        <taxon>Metazoa</taxon>
        <taxon>Ecdysozoa</taxon>
        <taxon>Arthropoda</taxon>
        <taxon>Chelicerata</taxon>
        <taxon>Arachnida</taxon>
        <taxon>Araneae</taxon>
        <taxon>Araneomorphae</taxon>
        <taxon>Entelegynae</taxon>
        <taxon>Araneoidea</taxon>
        <taxon>Nephilidae</taxon>
        <taxon>Trichonephila</taxon>
    </lineage>
</organism>
<dbReference type="EMBL" id="BMAU01021411">
    <property type="protein sequence ID" value="GFY33462.1"/>
    <property type="molecule type" value="Genomic_DNA"/>
</dbReference>